<feature type="domain" description="Retinoblastoma-associated protein N-terminal" evidence="17">
    <location>
        <begin position="72"/>
        <end position="281"/>
    </location>
</feature>
<dbReference type="InterPro" id="IPR015030">
    <property type="entry name" value="RB_C"/>
</dbReference>
<keyword evidence="4" id="KW-0597">Phosphoprotein</keyword>
<evidence type="ECO:0000256" key="14">
    <source>
        <dbReference type="ARBA" id="ARBA00083153"/>
    </source>
</evidence>
<dbReference type="FunFam" id="1.10.472.140:FF:000001">
    <property type="entry name" value="Retinoblastoma-like 2, isoform CRA_a"/>
    <property type="match status" value="1"/>
</dbReference>
<dbReference type="Ensembl" id="ENSSAUT00010040464.1">
    <property type="protein sequence ID" value="ENSSAUP00010038389.1"/>
    <property type="gene ID" value="ENSSAUG00010015485.1"/>
</dbReference>
<evidence type="ECO:0000256" key="13">
    <source>
        <dbReference type="ARBA" id="ARBA00081549"/>
    </source>
</evidence>
<comment type="function">
    <text evidence="10">Key regulator of entry into cell division. Directly involved in heterochromatin formation by maintaining overall chromatin structure and, in particular, that of constitutive heterochromatin by stabilizing histone methylation. Recruits and targets histone methyltransferases KMT5B and KMT5C, leading to epigenetic transcriptional repression. Controls histone H4 'Lys-20' trimethylation. Probably acts as a transcription repressor by recruiting chromatin-modifying enzymes to promoters. Potent inhibitor of E2F-mediated trans-activation. May act as a tumor suppressor.</text>
</comment>
<dbReference type="Pfam" id="PF01858">
    <property type="entry name" value="RB_A"/>
    <property type="match status" value="1"/>
</dbReference>
<keyword evidence="21" id="KW-1185">Reference proteome</keyword>
<dbReference type="GeneTree" id="ENSGT00950000183202"/>
<dbReference type="Pfam" id="PF01857">
    <property type="entry name" value="RB_B"/>
    <property type="match status" value="1"/>
</dbReference>
<dbReference type="SMART" id="SM00385">
    <property type="entry name" value="CYCLIN"/>
    <property type="match status" value="1"/>
</dbReference>
<dbReference type="InterPro" id="IPR028309">
    <property type="entry name" value="RB_fam"/>
</dbReference>
<dbReference type="GO" id="GO:0006325">
    <property type="term" value="P:chromatin organization"/>
    <property type="evidence" value="ECO:0007669"/>
    <property type="project" value="UniProtKB-KW"/>
</dbReference>
<proteinExistence type="inferred from homology"/>
<evidence type="ECO:0000256" key="11">
    <source>
        <dbReference type="ARBA" id="ARBA00065472"/>
    </source>
</evidence>
<name>A0A671WH22_SPAAU</name>
<dbReference type="Gene3D" id="1.10.472.140">
    <property type="match status" value="1"/>
</dbReference>
<dbReference type="GO" id="GO:0005667">
    <property type="term" value="C:transcription regulator complex"/>
    <property type="evidence" value="ECO:0007669"/>
    <property type="project" value="TreeGrafter"/>
</dbReference>
<keyword evidence="8" id="KW-0539">Nucleus</keyword>
<feature type="region of interest" description="Disordered" evidence="15">
    <location>
        <begin position="816"/>
        <end position="841"/>
    </location>
</feature>
<feature type="domain" description="Retinoblastoma-associated protein C-terminal" evidence="19">
    <location>
        <begin position="1010"/>
        <end position="1132"/>
    </location>
</feature>
<reference evidence="20" key="2">
    <citation type="submission" date="2025-08" db="UniProtKB">
        <authorList>
            <consortium name="Ensembl"/>
        </authorList>
    </citation>
    <scope>IDENTIFICATION</scope>
</reference>
<keyword evidence="3" id="KW-0678">Repressor</keyword>
<dbReference type="PANTHER" id="PTHR13742">
    <property type="entry name" value="RETINOBLASTOMA-ASSOCIATED PROTEIN RB -RELATED"/>
    <property type="match status" value="1"/>
</dbReference>
<evidence type="ECO:0000256" key="12">
    <source>
        <dbReference type="ARBA" id="ARBA00071617"/>
    </source>
</evidence>
<evidence type="ECO:0000259" key="16">
    <source>
        <dbReference type="SMART" id="SM00385"/>
    </source>
</evidence>
<dbReference type="GO" id="GO:0006357">
    <property type="term" value="P:regulation of transcription by RNA polymerase II"/>
    <property type="evidence" value="ECO:0007669"/>
    <property type="project" value="InterPro"/>
</dbReference>
<evidence type="ECO:0000256" key="7">
    <source>
        <dbReference type="ARBA" id="ARBA00023163"/>
    </source>
</evidence>
<dbReference type="GO" id="GO:0000785">
    <property type="term" value="C:chromatin"/>
    <property type="evidence" value="ECO:0007669"/>
    <property type="project" value="TreeGrafter"/>
</dbReference>
<dbReference type="SMART" id="SM01367">
    <property type="entry name" value="DUF3452"/>
    <property type="match status" value="1"/>
</dbReference>
<feature type="region of interest" description="Disordered" evidence="15">
    <location>
        <begin position="152"/>
        <end position="181"/>
    </location>
</feature>
<comment type="subunit">
    <text evidence="11">Component of the DREAM complex (also named LINC complex) at least composed of E2F4, E2F5, LIN9, LIN37, LIN52, LIN54, MYBL1, MYBL2, RBL1, RBL2, RBBP4, TFDP1 and TFDP2. The complex exists in quiescent cells where it represses cell cycle-dependent genes. It dissociates in S phase when LIN9, LIN37, LIN52 and LIN54 form a subcomplex that binds to MYBL2. Interacts with AATF. Interacts with KDM5A. Interacts with KMT5B and KMT5C. Interacts with USP4. Interacts with RBBP9.</text>
</comment>
<evidence type="ECO:0000256" key="3">
    <source>
        <dbReference type="ARBA" id="ARBA00022491"/>
    </source>
</evidence>
<reference evidence="20" key="1">
    <citation type="submission" date="2021-04" db="EMBL/GenBank/DDBJ databases">
        <authorList>
            <consortium name="Wellcome Sanger Institute Data Sharing"/>
        </authorList>
    </citation>
    <scope>NUCLEOTIDE SEQUENCE [LARGE SCALE GENOMIC DNA]</scope>
</reference>
<dbReference type="FunFam" id="1.10.472.10:FF:000082">
    <property type="entry name" value="retinoblastoma-like protein 1 isoform X1"/>
    <property type="match status" value="1"/>
</dbReference>
<sequence length="1132" mass="127297">MRGEESSDSESGRMEESSIRRSLETLCQELNMDEQTATEAMENFTAIWNTYTLEGEVVHWLACSLYAACRKGSTPTVGKGLMEGNCVSLTRILRTAKLSLIQFFSKMRKWADMSNLSQDFRQRMERLERNFEVSTVIFRKFEPIFMDMFQNPQGGEPPRQPRSRKHRQGTHTQTHTHTWPRSKRLKHNNFILSVTLSFCFCNCCLTEGKANTNTQTVTQPDLTECVFFLWLCRRLPCHISDVFKFCWTLFVYTKGNFRMIGDDLVNSYHLLLCCLDLVFGNALLCANRKDLINPTFRGLPALYRADGHVSADEPPPCVLERLCELHDGLVVEAKGIKQHYFKPYIQKLYEKQILKGSDEHLTELLDPQNFIDNNKAINREYEEYVLTVGDFDERVFLEADADEEIGTPRKVVHDQPASTTAQNQLQQHVEKSASLAPSTPLTGRGYLKEKDLLVTPVSSATQSVSRLQSMVAGLRTSPSDHLMQIFKSCSRDPSDNILTRVKTLGQAFKEHYTRDSEEMPGSHIDFAENRLKLAEILYYKILENVISQETKRLHGKDMSMLLEQDIFHCSLMACCLEVVLFSYSSQRTFPWIINIFKLSPFYFFKVIEVFIRSEEGLSRDMVKHLNQIEEQILESKAWSADSALWSVLQDAGNKVPTVEEVNFSSSLDTGSGPGSGSTSIGQTHLPLVALSPIIHPRIREFRSGLGSARKDVPPSPLSVHDRYSSPAAGSAKRRLFGDDPPTTGVTLSPMSSPAKRLTFSSTSTLRIGTQGSPATVLSFPLQAGMGNDRTITLIPVQSCDASGTINAQFLLASPHRTASPSRVTSAPTTSDPPPGTGRPRRTGSLALFFRKVYHLASVRLRDLCVKLDIPSELRGKIWTCFEHTLVHSTDLMKGRHLDQLLLCSVYIISKITKETHTFHDIMKCYRSQPQASSHVYRSVLLRHTPREQVADENMEVDPVSGGESAEKSNQVSGEANSNQSAEEERGDLIQFYNSVFVLKVKSFALRYATNDNRADAPPLSPFPSVRAQPLSPRRVSQRHSLYVSPHKNSAACLTPNSYTYRINSSPSKELSDINRMIRQGCVSRKRAFTMEGDVMMSSACDSPSKRACPENGSSPDVLLKRLQDVVSERQSH</sequence>
<comment type="subcellular location">
    <subcellularLocation>
        <location evidence="1">Nucleus</location>
    </subcellularLocation>
</comment>
<dbReference type="SMART" id="SM01368">
    <property type="entry name" value="RB_A"/>
    <property type="match status" value="1"/>
</dbReference>
<dbReference type="InterPro" id="IPR002720">
    <property type="entry name" value="RB_A"/>
</dbReference>
<protein>
    <recommendedName>
        <fullName evidence="12">Retinoblastoma-like protein 1</fullName>
    </recommendedName>
    <alternativeName>
        <fullName evidence="14">107 kDa retinoblastoma-associated protein</fullName>
    </alternativeName>
    <alternativeName>
        <fullName evidence="13">pRb1</fullName>
    </alternativeName>
</protein>
<evidence type="ECO:0000259" key="18">
    <source>
        <dbReference type="SMART" id="SM01368"/>
    </source>
</evidence>
<comment type="similarity">
    <text evidence="2">Belongs to the retinoblastoma protein (RB) family.</text>
</comment>
<keyword evidence="9" id="KW-0131">Cell cycle</keyword>
<feature type="domain" description="Retinoblastoma-associated protein A-box" evidence="18">
    <location>
        <begin position="455"/>
        <end position="648"/>
    </location>
</feature>
<dbReference type="FunFam" id="1.10.472.10:FF:000035">
    <property type="entry name" value="RB transcriptional corepressor-like 1"/>
    <property type="match status" value="1"/>
</dbReference>
<organism evidence="20 21">
    <name type="scientific">Sparus aurata</name>
    <name type="common">Gilthead sea bream</name>
    <dbReference type="NCBI Taxonomy" id="8175"/>
    <lineage>
        <taxon>Eukaryota</taxon>
        <taxon>Metazoa</taxon>
        <taxon>Chordata</taxon>
        <taxon>Craniata</taxon>
        <taxon>Vertebrata</taxon>
        <taxon>Euteleostomi</taxon>
        <taxon>Actinopterygii</taxon>
        <taxon>Neopterygii</taxon>
        <taxon>Teleostei</taxon>
        <taxon>Neoteleostei</taxon>
        <taxon>Acanthomorphata</taxon>
        <taxon>Eupercaria</taxon>
        <taxon>Spariformes</taxon>
        <taxon>Sparidae</taxon>
        <taxon>Sparus</taxon>
    </lineage>
</organism>
<dbReference type="InParanoid" id="A0A671WH22"/>
<evidence type="ECO:0000313" key="21">
    <source>
        <dbReference type="Proteomes" id="UP000472265"/>
    </source>
</evidence>
<keyword evidence="7" id="KW-0804">Transcription</keyword>
<dbReference type="InterPro" id="IPR024599">
    <property type="entry name" value="RB_N"/>
</dbReference>
<dbReference type="InterPro" id="IPR036915">
    <property type="entry name" value="Cyclin-like_sf"/>
</dbReference>
<feature type="region of interest" description="Disordered" evidence="15">
    <location>
        <begin position="706"/>
        <end position="755"/>
    </location>
</feature>
<feature type="compositionally biased region" description="Polar residues" evidence="15">
    <location>
        <begin position="967"/>
        <end position="980"/>
    </location>
</feature>
<reference evidence="20" key="3">
    <citation type="submission" date="2025-09" db="UniProtKB">
        <authorList>
            <consortium name="Ensembl"/>
        </authorList>
    </citation>
    <scope>IDENTIFICATION</scope>
</reference>
<dbReference type="GO" id="GO:1990841">
    <property type="term" value="F:promoter-specific chromatin binding"/>
    <property type="evidence" value="ECO:0007669"/>
    <property type="project" value="UniProtKB-ARBA"/>
</dbReference>
<evidence type="ECO:0000313" key="20">
    <source>
        <dbReference type="Ensembl" id="ENSSAUP00010038389.1"/>
    </source>
</evidence>
<dbReference type="SUPFAM" id="SSF47954">
    <property type="entry name" value="Cyclin-like"/>
    <property type="match status" value="2"/>
</dbReference>
<dbReference type="GO" id="GO:2000134">
    <property type="term" value="P:negative regulation of G1/S transition of mitotic cell cycle"/>
    <property type="evidence" value="ECO:0007669"/>
    <property type="project" value="TreeGrafter"/>
</dbReference>
<dbReference type="InterPro" id="IPR013763">
    <property type="entry name" value="Cyclin-like_dom"/>
</dbReference>
<evidence type="ECO:0000256" key="2">
    <source>
        <dbReference type="ARBA" id="ARBA00009475"/>
    </source>
</evidence>
<dbReference type="AlphaFoldDB" id="A0A671WH22"/>
<evidence type="ECO:0000256" key="8">
    <source>
        <dbReference type="ARBA" id="ARBA00023242"/>
    </source>
</evidence>
<dbReference type="GO" id="GO:0000977">
    <property type="term" value="F:RNA polymerase II transcription regulatory region sequence-specific DNA binding"/>
    <property type="evidence" value="ECO:0007669"/>
    <property type="project" value="TreeGrafter"/>
</dbReference>
<accession>A0A671WH22</accession>
<evidence type="ECO:0000256" key="9">
    <source>
        <dbReference type="ARBA" id="ARBA00023306"/>
    </source>
</evidence>
<dbReference type="Proteomes" id="UP000472265">
    <property type="component" value="Chromosome 6"/>
</dbReference>
<evidence type="ECO:0000256" key="10">
    <source>
        <dbReference type="ARBA" id="ARBA00056699"/>
    </source>
</evidence>
<keyword evidence="5" id="KW-0156">Chromatin regulator</keyword>
<dbReference type="PANTHER" id="PTHR13742:SF20">
    <property type="entry name" value="RETINOBLASTOMA-LIKE PROTEIN 1"/>
    <property type="match status" value="1"/>
</dbReference>
<gene>
    <name evidence="20" type="primary">RBL1</name>
    <name evidence="20" type="synonym">rbl1</name>
</gene>
<dbReference type="InterPro" id="IPR002719">
    <property type="entry name" value="RB_B"/>
</dbReference>
<keyword evidence="6" id="KW-0805">Transcription regulation</keyword>
<evidence type="ECO:0000256" key="15">
    <source>
        <dbReference type="SAM" id="MobiDB-lite"/>
    </source>
</evidence>
<feature type="domain" description="Cyclin-like" evidence="16">
    <location>
        <begin position="858"/>
        <end position="944"/>
    </location>
</feature>
<evidence type="ECO:0000256" key="4">
    <source>
        <dbReference type="ARBA" id="ARBA00022553"/>
    </source>
</evidence>
<feature type="region of interest" description="Disordered" evidence="15">
    <location>
        <begin position="950"/>
        <end position="982"/>
    </location>
</feature>
<dbReference type="SMART" id="SM01369">
    <property type="entry name" value="Rb_C"/>
    <property type="match status" value="1"/>
</dbReference>
<evidence type="ECO:0000256" key="1">
    <source>
        <dbReference type="ARBA" id="ARBA00004123"/>
    </source>
</evidence>
<dbReference type="GO" id="GO:0005654">
    <property type="term" value="C:nucleoplasm"/>
    <property type="evidence" value="ECO:0007669"/>
    <property type="project" value="UniProtKB-ARBA"/>
</dbReference>
<evidence type="ECO:0000256" key="5">
    <source>
        <dbReference type="ARBA" id="ARBA00022853"/>
    </source>
</evidence>
<dbReference type="GO" id="GO:0030154">
    <property type="term" value="P:cell differentiation"/>
    <property type="evidence" value="ECO:0007669"/>
    <property type="project" value="TreeGrafter"/>
</dbReference>
<dbReference type="Pfam" id="PF11934">
    <property type="entry name" value="DUF3452"/>
    <property type="match status" value="1"/>
</dbReference>
<evidence type="ECO:0000259" key="17">
    <source>
        <dbReference type="SMART" id="SM01367"/>
    </source>
</evidence>
<dbReference type="Gene3D" id="1.10.472.10">
    <property type="entry name" value="Cyclin-like"/>
    <property type="match status" value="3"/>
</dbReference>
<evidence type="ECO:0000259" key="19">
    <source>
        <dbReference type="SMART" id="SM01369"/>
    </source>
</evidence>
<evidence type="ECO:0000256" key="6">
    <source>
        <dbReference type="ARBA" id="ARBA00023015"/>
    </source>
</evidence>